<dbReference type="GO" id="GO:0016117">
    <property type="term" value="P:carotenoid biosynthetic process"/>
    <property type="evidence" value="ECO:0007669"/>
    <property type="project" value="UniProtKB-ARBA"/>
</dbReference>
<dbReference type="STRING" id="535712.A4Z71_05175"/>
<dbReference type="SUPFAM" id="SSF48576">
    <property type="entry name" value="Terpenoid synthases"/>
    <property type="match status" value="1"/>
</dbReference>
<dbReference type="UniPathway" id="UPA00799"/>
<protein>
    <submittedName>
        <fullName evidence="3">Uncharacterized protein</fullName>
    </submittedName>
</protein>
<dbReference type="GO" id="GO:0004311">
    <property type="term" value="F:geranylgeranyl diphosphate synthase activity"/>
    <property type="evidence" value="ECO:0007669"/>
    <property type="project" value="InterPro"/>
</dbReference>
<gene>
    <name evidence="3" type="ORF">A4Z71_05175</name>
</gene>
<name>A0A1D9E102_9MICO</name>
<proteinExistence type="predicted"/>
<dbReference type="Proteomes" id="UP000243784">
    <property type="component" value="Chromosome"/>
</dbReference>
<dbReference type="InterPro" id="IPR019845">
    <property type="entry name" value="Squalene/phytoene_synthase_CS"/>
</dbReference>
<evidence type="ECO:0000256" key="2">
    <source>
        <dbReference type="ARBA" id="ARBA00022679"/>
    </source>
</evidence>
<dbReference type="Gene3D" id="1.10.600.10">
    <property type="entry name" value="Farnesyl Diphosphate Synthase"/>
    <property type="match status" value="1"/>
</dbReference>
<reference evidence="3 4" key="1">
    <citation type="journal article" date="2016" name="Biochim. Biophys. Acta">
        <title>Photochemical characterization of actinorhodopsin and its functional existence in the natural host.</title>
        <authorList>
            <person name="Nakamura S."/>
            <person name="Kikukawa T."/>
            <person name="Tamogami J."/>
            <person name="Kamiya M."/>
            <person name="Aizawa T."/>
            <person name="Hahn M.W."/>
            <person name="Ihara K."/>
            <person name="Kamo N."/>
            <person name="Demura M."/>
        </authorList>
    </citation>
    <scope>NUCLEOTIDE SEQUENCE [LARGE SCALE GENOMIC DNA]</scope>
    <source>
        <strain evidence="3 4">MWH-Dar1</strain>
    </source>
</reference>
<dbReference type="EMBL" id="CP015208">
    <property type="protein sequence ID" value="AOY56747.1"/>
    <property type="molecule type" value="Genomic_DNA"/>
</dbReference>
<dbReference type="PROSITE" id="PS01045">
    <property type="entry name" value="SQUALEN_PHYTOEN_SYN_2"/>
    <property type="match status" value="1"/>
</dbReference>
<dbReference type="SFLD" id="SFLDG01018">
    <property type="entry name" value="Squalene/Phytoene_Synthase_Lik"/>
    <property type="match status" value="1"/>
</dbReference>
<dbReference type="CDD" id="cd00683">
    <property type="entry name" value="Trans_IPPS_HH"/>
    <property type="match status" value="1"/>
</dbReference>
<dbReference type="InterPro" id="IPR002060">
    <property type="entry name" value="Squ/phyt_synthse"/>
</dbReference>
<keyword evidence="4" id="KW-1185">Reference proteome</keyword>
<evidence type="ECO:0000313" key="4">
    <source>
        <dbReference type="Proteomes" id="UP000243784"/>
    </source>
</evidence>
<evidence type="ECO:0000313" key="3">
    <source>
        <dbReference type="EMBL" id="AOY56747.1"/>
    </source>
</evidence>
<dbReference type="InterPro" id="IPR044843">
    <property type="entry name" value="Trans_IPPS_bact-type"/>
</dbReference>
<dbReference type="InterPro" id="IPR008949">
    <property type="entry name" value="Isoprenoid_synthase_dom_sf"/>
</dbReference>
<sequence length="272" mass="29585">MVIRDYSTSFGWASKLLPAATRTHIANIYAMVRVADEVVDGSAVEAMGKGSMARAEKLLNAYEDEIYQALEIGFSTDLVVQAFSSSARALGIGRDLIEPFFDSMRMDLNPVVYDQAAYEKYIYGSAEVVGLMCVKAFVAADKSAWPYEQLVTPARALGSAFQKVNFLRDLAADFQTLGRCYFPGIDPLNFSEADKTALVAEIDSEIRVAMSGIPGLPKSARKAVSAALLFFDALNREIENTSASKLVSTRVRVSDPKKILILIKAISGATPK</sequence>
<comment type="pathway">
    <text evidence="1">Carotenoid biosynthesis; phytoene biosynthesis.</text>
</comment>
<dbReference type="Pfam" id="PF00494">
    <property type="entry name" value="SQS_PSY"/>
    <property type="match status" value="1"/>
</dbReference>
<keyword evidence="2" id="KW-0808">Transferase</keyword>
<dbReference type="KEGG" id="rpla:A4Z71_05175"/>
<organism evidence="3 4">
    <name type="scientific">Candidatus Rhodoluna planktonica</name>
    <dbReference type="NCBI Taxonomy" id="535712"/>
    <lineage>
        <taxon>Bacteria</taxon>
        <taxon>Bacillati</taxon>
        <taxon>Actinomycetota</taxon>
        <taxon>Actinomycetes</taxon>
        <taxon>Micrococcales</taxon>
        <taxon>Microbacteriaceae</taxon>
        <taxon>Luna cluster</taxon>
        <taxon>Luna-1 subcluster</taxon>
        <taxon>Rhodoluna</taxon>
    </lineage>
</organism>
<dbReference type="SFLD" id="SFLDG01212">
    <property type="entry name" value="Phytoene_synthase_like"/>
    <property type="match status" value="1"/>
</dbReference>
<dbReference type="GO" id="GO:0051996">
    <property type="term" value="F:squalene synthase [NAD(P)H] activity"/>
    <property type="evidence" value="ECO:0007669"/>
    <property type="project" value="InterPro"/>
</dbReference>
<evidence type="ECO:0000256" key="1">
    <source>
        <dbReference type="ARBA" id="ARBA00004684"/>
    </source>
</evidence>
<accession>A0A1D9E102</accession>
<dbReference type="InterPro" id="IPR033904">
    <property type="entry name" value="Trans_IPPS_HH"/>
</dbReference>
<dbReference type="AlphaFoldDB" id="A0A1D9E102"/>
<dbReference type="PANTHER" id="PTHR31480">
    <property type="entry name" value="BIFUNCTIONAL LYCOPENE CYCLASE/PHYTOENE SYNTHASE"/>
    <property type="match status" value="1"/>
</dbReference>
<dbReference type="SFLD" id="SFLDS00005">
    <property type="entry name" value="Isoprenoid_Synthase_Type_I"/>
    <property type="match status" value="1"/>
</dbReference>